<dbReference type="SUPFAM" id="SSF56219">
    <property type="entry name" value="DNase I-like"/>
    <property type="match status" value="1"/>
</dbReference>
<name>A0A6J6P6I7_9ZZZZ</name>
<sequence length="158" mass="16959">MEGTSFPVTFMSRARPQTVLKLRDKATGREFYVVNMHVSAGHDPRNTATRIAGHNTAVAKANELMATGLPVFMTGDMNDRAAFFCRVLPPTGMVAAVGGSTSGGCAPPARMPVDWVVGSPQVAFRDYWLDESATARRISDHFFVSATADVPADPATQQ</sequence>
<organism evidence="1">
    <name type="scientific">freshwater metagenome</name>
    <dbReference type="NCBI Taxonomy" id="449393"/>
    <lineage>
        <taxon>unclassified sequences</taxon>
        <taxon>metagenomes</taxon>
        <taxon>ecological metagenomes</taxon>
    </lineage>
</organism>
<protein>
    <submittedName>
        <fullName evidence="1">Unannotated protein</fullName>
    </submittedName>
</protein>
<dbReference type="InterPro" id="IPR036691">
    <property type="entry name" value="Endo/exonu/phosph_ase_sf"/>
</dbReference>
<proteinExistence type="predicted"/>
<reference evidence="1" key="1">
    <citation type="submission" date="2020-05" db="EMBL/GenBank/DDBJ databases">
        <authorList>
            <person name="Chiriac C."/>
            <person name="Salcher M."/>
            <person name="Ghai R."/>
            <person name="Kavagutti S V."/>
        </authorList>
    </citation>
    <scope>NUCLEOTIDE SEQUENCE</scope>
</reference>
<evidence type="ECO:0000313" key="1">
    <source>
        <dbReference type="EMBL" id="CAB4692313.1"/>
    </source>
</evidence>
<accession>A0A6J6P6I7</accession>
<dbReference type="Gene3D" id="3.60.10.10">
    <property type="entry name" value="Endonuclease/exonuclease/phosphatase"/>
    <property type="match status" value="1"/>
</dbReference>
<gene>
    <name evidence="1" type="ORF">UFOPK2579_00487</name>
</gene>
<dbReference type="AlphaFoldDB" id="A0A6J6P6I7"/>
<dbReference type="EMBL" id="CAEZXR010000038">
    <property type="protein sequence ID" value="CAB4692313.1"/>
    <property type="molecule type" value="Genomic_DNA"/>
</dbReference>